<dbReference type="InterPro" id="IPR005818">
    <property type="entry name" value="Histone_H1/H5_H15"/>
</dbReference>
<dbReference type="WBParaSite" id="HPBE_0000268001-mRNA-1">
    <property type="protein sequence ID" value="HPBE_0000268001-mRNA-1"/>
    <property type="gene ID" value="HPBE_0000268001"/>
</dbReference>
<comment type="subcellular location">
    <subcellularLocation>
        <location evidence="2">Chromosome</location>
    </subcellularLocation>
    <subcellularLocation>
        <location evidence="1 7">Nucleus</location>
    </subcellularLocation>
</comment>
<evidence type="ECO:0000256" key="1">
    <source>
        <dbReference type="ARBA" id="ARBA00004123"/>
    </source>
</evidence>
<feature type="compositionally biased region" description="Low complexity" evidence="8">
    <location>
        <begin position="159"/>
        <end position="183"/>
    </location>
</feature>
<feature type="compositionally biased region" description="Basic residues" evidence="8">
    <location>
        <begin position="123"/>
        <end position="158"/>
    </location>
</feature>
<evidence type="ECO:0000256" key="8">
    <source>
        <dbReference type="SAM" id="MobiDB-lite"/>
    </source>
</evidence>
<dbReference type="SUPFAM" id="SSF46785">
    <property type="entry name" value="Winged helix' DNA-binding domain"/>
    <property type="match status" value="1"/>
</dbReference>
<dbReference type="Pfam" id="PF00538">
    <property type="entry name" value="Linker_histone"/>
    <property type="match status" value="1"/>
</dbReference>
<dbReference type="AlphaFoldDB" id="A0A183F938"/>
<dbReference type="PANTHER" id="PTHR11467:SF36">
    <property type="entry name" value="HISTONE 24-RELATED"/>
    <property type="match status" value="1"/>
</dbReference>
<dbReference type="GO" id="GO:0000786">
    <property type="term" value="C:nucleosome"/>
    <property type="evidence" value="ECO:0007669"/>
    <property type="project" value="InterPro"/>
</dbReference>
<dbReference type="GO" id="GO:0005634">
    <property type="term" value="C:nucleus"/>
    <property type="evidence" value="ECO:0007669"/>
    <property type="project" value="UniProtKB-SubCell"/>
</dbReference>
<dbReference type="FunFam" id="1.10.10.10:FF:000140">
    <property type="entry name" value="Histone H1.0"/>
    <property type="match status" value="1"/>
</dbReference>
<dbReference type="SMART" id="SM00526">
    <property type="entry name" value="H15"/>
    <property type="match status" value="1"/>
</dbReference>
<reference evidence="12" key="2">
    <citation type="submission" date="2019-09" db="UniProtKB">
        <authorList>
            <consortium name="WormBaseParasite"/>
        </authorList>
    </citation>
    <scope>IDENTIFICATION</scope>
</reference>
<dbReference type="InterPro" id="IPR036390">
    <property type="entry name" value="WH_DNA-bd_sf"/>
</dbReference>
<dbReference type="EMBL" id="UZAH01004519">
    <property type="protein sequence ID" value="VDO27330.1"/>
    <property type="molecule type" value="Genomic_DNA"/>
</dbReference>
<evidence type="ECO:0000256" key="7">
    <source>
        <dbReference type="RuleBase" id="RU003894"/>
    </source>
</evidence>
<keyword evidence="5 7" id="KW-0238">DNA-binding</keyword>
<dbReference type="GO" id="GO:0006334">
    <property type="term" value="P:nucleosome assembly"/>
    <property type="evidence" value="ECO:0007669"/>
    <property type="project" value="InterPro"/>
</dbReference>
<evidence type="ECO:0000256" key="2">
    <source>
        <dbReference type="ARBA" id="ARBA00004286"/>
    </source>
</evidence>
<feature type="compositionally biased region" description="Low complexity" evidence="8">
    <location>
        <begin position="1"/>
        <end position="20"/>
    </location>
</feature>
<accession>A0A183F938</accession>
<dbReference type="OrthoDB" id="1110759at2759"/>
<comment type="similarity">
    <text evidence="7">Belongs to the histone H1/H5 family.</text>
</comment>
<feature type="region of interest" description="Disordered" evidence="8">
    <location>
        <begin position="1"/>
        <end position="41"/>
    </location>
</feature>
<dbReference type="GO" id="GO:0045910">
    <property type="term" value="P:negative regulation of DNA recombination"/>
    <property type="evidence" value="ECO:0007669"/>
    <property type="project" value="TreeGrafter"/>
</dbReference>
<dbReference type="GO" id="GO:0030261">
    <property type="term" value="P:chromosome condensation"/>
    <property type="evidence" value="ECO:0007669"/>
    <property type="project" value="TreeGrafter"/>
</dbReference>
<feature type="domain" description="H15" evidence="9">
    <location>
        <begin position="39"/>
        <end position="115"/>
    </location>
</feature>
<keyword evidence="4" id="KW-0007">Acetylation</keyword>
<protein>
    <submittedName>
        <fullName evidence="12">H15 domain-containing protein</fullName>
    </submittedName>
</protein>
<keyword evidence="3 7" id="KW-0158">Chromosome</keyword>
<evidence type="ECO:0000256" key="3">
    <source>
        <dbReference type="ARBA" id="ARBA00022454"/>
    </source>
</evidence>
<name>A0A183F938_HELPZ</name>
<gene>
    <name evidence="10" type="ORF">HPBE_LOCUS2681</name>
</gene>
<proteinExistence type="inferred from homology"/>
<accession>A0A3P7TXK4</accession>
<dbReference type="Proteomes" id="UP000050761">
    <property type="component" value="Unassembled WGS sequence"/>
</dbReference>
<dbReference type="CDD" id="cd00073">
    <property type="entry name" value="H15"/>
    <property type="match status" value="1"/>
</dbReference>
<evidence type="ECO:0000313" key="11">
    <source>
        <dbReference type="Proteomes" id="UP000050761"/>
    </source>
</evidence>
<dbReference type="InterPro" id="IPR005819">
    <property type="entry name" value="H1/H5"/>
</dbReference>
<dbReference type="PANTHER" id="PTHR11467">
    <property type="entry name" value="HISTONE H1"/>
    <property type="match status" value="1"/>
</dbReference>
<dbReference type="GO" id="GO:0030527">
    <property type="term" value="F:structural constituent of chromatin"/>
    <property type="evidence" value="ECO:0007669"/>
    <property type="project" value="InterPro"/>
</dbReference>
<evidence type="ECO:0000256" key="6">
    <source>
        <dbReference type="ARBA" id="ARBA00023242"/>
    </source>
</evidence>
<keyword evidence="11" id="KW-1185">Reference proteome</keyword>
<evidence type="ECO:0000256" key="5">
    <source>
        <dbReference type="ARBA" id="ARBA00023125"/>
    </source>
</evidence>
<organism evidence="11 12">
    <name type="scientific">Heligmosomoides polygyrus</name>
    <name type="common">Parasitic roundworm</name>
    <dbReference type="NCBI Taxonomy" id="6339"/>
    <lineage>
        <taxon>Eukaryota</taxon>
        <taxon>Metazoa</taxon>
        <taxon>Ecdysozoa</taxon>
        <taxon>Nematoda</taxon>
        <taxon>Chromadorea</taxon>
        <taxon>Rhabditida</taxon>
        <taxon>Rhabditina</taxon>
        <taxon>Rhabditomorpha</taxon>
        <taxon>Strongyloidea</taxon>
        <taxon>Heligmosomidae</taxon>
        <taxon>Heligmosomoides</taxon>
    </lineage>
</organism>
<evidence type="ECO:0000313" key="10">
    <source>
        <dbReference type="EMBL" id="VDO27330.1"/>
    </source>
</evidence>
<evidence type="ECO:0000256" key="4">
    <source>
        <dbReference type="ARBA" id="ARBA00022990"/>
    </source>
</evidence>
<dbReference type="PRINTS" id="PR00624">
    <property type="entry name" value="HISTONEH5"/>
</dbReference>
<dbReference type="Gene3D" id="1.10.10.10">
    <property type="entry name" value="Winged helix-like DNA-binding domain superfamily/Winged helix DNA-binding domain"/>
    <property type="match status" value="1"/>
</dbReference>
<sequence length="200" mass="21124">MSDAIAASPAPAPAATSTTVKKAKATKPKGEKKPKTTPSHPVYSAMIKAAIKVVEDRKRASKQAILKYIVQKYKLGDNEKMINARLRFALKKGVESGFLKQMSGAGAAGRFRLAEEASEPKPKKTASKPKIPKRKKQRPSKSPKKTTKPRAKTAKSPKKPVAATTITSAAAVSTPKKAAASKPKSPKKAAGTKKAAATKA</sequence>
<dbReference type="GO" id="GO:0031492">
    <property type="term" value="F:nucleosomal DNA binding"/>
    <property type="evidence" value="ECO:0007669"/>
    <property type="project" value="TreeGrafter"/>
</dbReference>
<evidence type="ECO:0000259" key="9">
    <source>
        <dbReference type="PROSITE" id="PS51504"/>
    </source>
</evidence>
<keyword evidence="6 7" id="KW-0539">Nucleus</keyword>
<dbReference type="PROSITE" id="PS51504">
    <property type="entry name" value="H15"/>
    <property type="match status" value="1"/>
</dbReference>
<evidence type="ECO:0000313" key="12">
    <source>
        <dbReference type="WBParaSite" id="HPBE_0000268001-mRNA-1"/>
    </source>
</evidence>
<feature type="region of interest" description="Disordered" evidence="8">
    <location>
        <begin position="112"/>
        <end position="200"/>
    </location>
</feature>
<dbReference type="InterPro" id="IPR036388">
    <property type="entry name" value="WH-like_DNA-bd_sf"/>
</dbReference>
<reference evidence="10 11" key="1">
    <citation type="submission" date="2018-11" db="EMBL/GenBank/DDBJ databases">
        <authorList>
            <consortium name="Pathogen Informatics"/>
        </authorList>
    </citation>
    <scope>NUCLEOTIDE SEQUENCE [LARGE SCALE GENOMIC DNA]</scope>
</reference>
<feature type="compositionally biased region" description="Basic and acidic residues" evidence="8">
    <location>
        <begin position="112"/>
        <end position="122"/>
    </location>
</feature>
<dbReference type="GO" id="GO:0003690">
    <property type="term" value="F:double-stranded DNA binding"/>
    <property type="evidence" value="ECO:0007669"/>
    <property type="project" value="TreeGrafter"/>
</dbReference>